<dbReference type="Pfam" id="PF03090">
    <property type="entry name" value="Replicase"/>
    <property type="match status" value="1"/>
</dbReference>
<keyword evidence="2" id="KW-1185">Reference proteome</keyword>
<dbReference type="AlphaFoldDB" id="A0A1V3KWU0"/>
<accession>A0A1V3KWU0</accession>
<reference evidence="1 2" key="1">
    <citation type="submission" date="2016-10" db="EMBL/GenBank/DDBJ databases">
        <title>Rodentibacter gen. nov. and new species.</title>
        <authorList>
            <person name="Christensen H."/>
        </authorList>
    </citation>
    <scope>NUCLEOTIDE SEQUENCE [LARGE SCALE GENOMIC DNA]</scope>
    <source>
        <strain evidence="1 2">Ac81</strain>
    </source>
</reference>
<evidence type="ECO:0000313" key="1">
    <source>
        <dbReference type="EMBL" id="OOF82166.1"/>
    </source>
</evidence>
<dbReference type="Proteomes" id="UP000188573">
    <property type="component" value="Unassembled WGS sequence"/>
</dbReference>
<dbReference type="RefSeq" id="WP_077496863.1">
    <property type="nucleotide sequence ID" value="NZ_MLAG01000034.1"/>
</dbReference>
<proteinExistence type="predicted"/>
<protein>
    <submittedName>
        <fullName evidence="1">Uncharacterized protein</fullName>
    </submittedName>
</protein>
<dbReference type="Gene3D" id="1.10.340.50">
    <property type="match status" value="1"/>
</dbReference>
<evidence type="ECO:0000313" key="2">
    <source>
        <dbReference type="Proteomes" id="UP000188573"/>
    </source>
</evidence>
<dbReference type="InterPro" id="IPR004322">
    <property type="entry name" value="Plasmid_replicase_bac"/>
</dbReference>
<name>A0A1V3KWU0_9PAST</name>
<dbReference type="EMBL" id="MLAG01000034">
    <property type="protein sequence ID" value="OOF82166.1"/>
    <property type="molecule type" value="Genomic_DNA"/>
</dbReference>
<comment type="caution">
    <text evidence="1">The sequence shown here is derived from an EMBL/GenBank/DDBJ whole genome shotgun (WGS) entry which is preliminary data.</text>
</comment>
<sequence>MYCSTNTSQRKLKTPNEYYSILVERGKKQPNPKDKKELNPFVQNYIDEKKRKTREFENSLNEQERSRLRNFRKFILETIGSKGGLYVGNKDFKKKGIRYKDTETVLNFSYLFTHRIQLNNTDFTNAIILDLDIPFYSAAVWKYEGLPEPSLIVVNNVEPSKPIQDLTEKEIDKLGIGKCHYIYLLEKPVRMTGGGGYKVINYLKAVQRALTLKSGADPSFNNRITKNPLNCVDYTTIWHSSGSLKKYTLDELAENLYLPRRDEVFYTIEQADDLGRNVAIFNTVRRKAYRLISKWESTYTAFYNEIHHLTESFADYTPNYNGEKLDYKEVKTIAKSISKFCWNILRNGKKDKSFLDYSYGEGRKIADKKRAKSIKVRQKKAEEKELKLKQDILEGKTMNISIADISRRYKITPKKVKELLSELDITPPSREDYLKNAHDKRLEAYNLRQQGLKYREIAEKMNISLSHAKNLVTSYKPLEG</sequence>
<organism evidence="1 2">
    <name type="scientific">Rodentibacter ratti</name>
    <dbReference type="NCBI Taxonomy" id="1906745"/>
    <lineage>
        <taxon>Bacteria</taxon>
        <taxon>Pseudomonadati</taxon>
        <taxon>Pseudomonadota</taxon>
        <taxon>Gammaproteobacteria</taxon>
        <taxon>Pasteurellales</taxon>
        <taxon>Pasteurellaceae</taxon>
        <taxon>Rodentibacter</taxon>
    </lineage>
</organism>
<gene>
    <name evidence="1" type="ORF">BKG92_07175</name>
</gene>